<reference evidence="1" key="1">
    <citation type="submission" date="2015-08" db="EMBL/GenBank/DDBJ databases">
        <title>Draft genome sequence of Komagataeibacter europaeus CECT 8546 a cellulose producer strain from vinegar produced by the traditional method.</title>
        <authorList>
            <person name="Poehlein A."/>
            <person name="Valera M.J."/>
            <person name="Haack F.S."/>
            <person name="Mas A."/>
            <person name="Daniel R."/>
            <person name="Streit W.R."/>
            <person name="Mateo E."/>
        </authorList>
    </citation>
    <scope>NUCLEOTIDE SEQUENCE [LARGE SCALE GENOMIC DNA]</scope>
    <source>
        <strain evidence="1">CECT 8546</strain>
    </source>
</reference>
<dbReference type="Proteomes" id="UP000037566">
    <property type="component" value="Unassembled WGS sequence"/>
</dbReference>
<dbReference type="PATRIC" id="fig|33995.3.peg.3181"/>
<dbReference type="EMBL" id="LHUQ01000024">
    <property type="protein sequence ID" value="KON63616.1"/>
    <property type="molecule type" value="Genomic_DNA"/>
</dbReference>
<organism evidence="1 2">
    <name type="scientific">Komagataeibacter europaeus</name>
    <name type="common">Gluconacetobacter europaeus</name>
    <dbReference type="NCBI Taxonomy" id="33995"/>
    <lineage>
        <taxon>Bacteria</taxon>
        <taxon>Pseudomonadati</taxon>
        <taxon>Pseudomonadota</taxon>
        <taxon>Alphaproteobacteria</taxon>
        <taxon>Acetobacterales</taxon>
        <taxon>Acetobacteraceae</taxon>
        <taxon>Komagataeibacter</taxon>
    </lineage>
</organism>
<accession>A0A0M0EF99</accession>
<evidence type="ECO:0000313" key="2">
    <source>
        <dbReference type="Proteomes" id="UP000037566"/>
    </source>
</evidence>
<keyword evidence="2" id="KW-1185">Reference proteome</keyword>
<comment type="caution">
    <text evidence="1">The sequence shown here is derived from an EMBL/GenBank/DDBJ whole genome shotgun (WGS) entry which is preliminary data.</text>
</comment>
<protein>
    <submittedName>
        <fullName evidence="1">Uncharacterized protein</fullName>
    </submittedName>
</protein>
<evidence type="ECO:0000313" key="1">
    <source>
        <dbReference type="EMBL" id="KON63616.1"/>
    </source>
</evidence>
<gene>
    <name evidence="1" type="ORF">KOEU_28630</name>
</gene>
<proteinExistence type="predicted"/>
<dbReference type="AlphaFoldDB" id="A0A0M0EF99"/>
<dbReference type="STRING" id="33995.KOEU_28630"/>
<name>A0A0M0EF99_KOMEU</name>
<sequence>MFVRLSRPGGTINPDDRVEAIGASRPITGANAGTISCAARAMAAPKYAVADFLRADKPVYDPFGPCLAREGRKRHGELFPC</sequence>